<sequence>MQLVLLLLLLQQYLIVAAAVDVPHQQQQYHRHAGAAGGVVRECERVESEKLEYCCAEAYNDLLSQAEQQLLDNDVSVSGDAVYARAIGRCKRWKQDIVDSRTCAPVFERIRHGASTCSRSPFNDDYAAIKRGHLATQEPNEWVRKRCDKQRFLIWTRNSGDFYAGHKHKRTSMMCQFREAYALNRTLVLDSFVGMSM</sequence>
<reference evidence="2" key="1">
    <citation type="submission" date="2021-02" db="EMBL/GenBank/DDBJ databases">
        <title>First Annotated Genome of the Yellow-green Alga Tribonema minus.</title>
        <authorList>
            <person name="Mahan K.M."/>
        </authorList>
    </citation>
    <scope>NUCLEOTIDE SEQUENCE</scope>
    <source>
        <strain evidence="2">UTEX B ZZ1240</strain>
    </source>
</reference>
<keyword evidence="1" id="KW-0732">Signal</keyword>
<name>A0A835YKC5_9STRA</name>
<organism evidence="2 3">
    <name type="scientific">Tribonema minus</name>
    <dbReference type="NCBI Taxonomy" id="303371"/>
    <lineage>
        <taxon>Eukaryota</taxon>
        <taxon>Sar</taxon>
        <taxon>Stramenopiles</taxon>
        <taxon>Ochrophyta</taxon>
        <taxon>PX clade</taxon>
        <taxon>Xanthophyceae</taxon>
        <taxon>Tribonematales</taxon>
        <taxon>Tribonemataceae</taxon>
        <taxon>Tribonema</taxon>
    </lineage>
</organism>
<dbReference type="AlphaFoldDB" id="A0A835YKC5"/>
<feature type="chain" id="PRO_5032456664" evidence="1">
    <location>
        <begin position="20"/>
        <end position="197"/>
    </location>
</feature>
<evidence type="ECO:0000313" key="3">
    <source>
        <dbReference type="Proteomes" id="UP000664859"/>
    </source>
</evidence>
<dbReference type="EMBL" id="JAFCMP010000541">
    <property type="protein sequence ID" value="KAG5176068.1"/>
    <property type="molecule type" value="Genomic_DNA"/>
</dbReference>
<evidence type="ECO:0000256" key="1">
    <source>
        <dbReference type="SAM" id="SignalP"/>
    </source>
</evidence>
<evidence type="ECO:0000313" key="2">
    <source>
        <dbReference type="EMBL" id="KAG5176068.1"/>
    </source>
</evidence>
<feature type="signal peptide" evidence="1">
    <location>
        <begin position="1"/>
        <end position="19"/>
    </location>
</feature>
<comment type="caution">
    <text evidence="2">The sequence shown here is derived from an EMBL/GenBank/DDBJ whole genome shotgun (WGS) entry which is preliminary data.</text>
</comment>
<protein>
    <submittedName>
        <fullName evidence="2">Uncharacterized protein</fullName>
    </submittedName>
</protein>
<gene>
    <name evidence="2" type="ORF">JKP88DRAFT_283041</name>
</gene>
<accession>A0A835YKC5</accession>
<dbReference type="Proteomes" id="UP000664859">
    <property type="component" value="Unassembled WGS sequence"/>
</dbReference>
<proteinExistence type="predicted"/>
<keyword evidence="3" id="KW-1185">Reference proteome</keyword>